<evidence type="ECO:0000256" key="1">
    <source>
        <dbReference type="SAM" id="MobiDB-lite"/>
    </source>
</evidence>
<evidence type="ECO:0000313" key="2">
    <source>
        <dbReference type="EMBL" id="MBE1491399.1"/>
    </source>
</evidence>
<proteinExistence type="predicted"/>
<gene>
    <name evidence="2" type="ORF">H4W31_007037</name>
</gene>
<protein>
    <submittedName>
        <fullName evidence="2">Uncharacterized protein</fullName>
    </submittedName>
</protein>
<keyword evidence="3" id="KW-1185">Reference proteome</keyword>
<organism evidence="2 3">
    <name type="scientific">Plantactinospora soyae</name>
    <dbReference type="NCBI Taxonomy" id="1544732"/>
    <lineage>
        <taxon>Bacteria</taxon>
        <taxon>Bacillati</taxon>
        <taxon>Actinomycetota</taxon>
        <taxon>Actinomycetes</taxon>
        <taxon>Micromonosporales</taxon>
        <taxon>Micromonosporaceae</taxon>
        <taxon>Plantactinospora</taxon>
    </lineage>
</organism>
<feature type="region of interest" description="Disordered" evidence="1">
    <location>
        <begin position="28"/>
        <end position="47"/>
    </location>
</feature>
<accession>A0A927R9F9</accession>
<dbReference type="RefSeq" id="WP_192772833.1">
    <property type="nucleotide sequence ID" value="NZ_JADBEB010000001.1"/>
</dbReference>
<comment type="caution">
    <text evidence="2">The sequence shown here is derived from an EMBL/GenBank/DDBJ whole genome shotgun (WGS) entry which is preliminary data.</text>
</comment>
<dbReference type="Proteomes" id="UP000649753">
    <property type="component" value="Unassembled WGS sequence"/>
</dbReference>
<evidence type="ECO:0000313" key="3">
    <source>
        <dbReference type="Proteomes" id="UP000649753"/>
    </source>
</evidence>
<dbReference type="AlphaFoldDB" id="A0A927R9F9"/>
<name>A0A927R9F9_9ACTN</name>
<dbReference type="EMBL" id="JADBEB010000001">
    <property type="protein sequence ID" value="MBE1491399.1"/>
    <property type="molecule type" value="Genomic_DNA"/>
</dbReference>
<reference evidence="2" key="1">
    <citation type="submission" date="2020-10" db="EMBL/GenBank/DDBJ databases">
        <title>Sequencing the genomes of 1000 actinobacteria strains.</title>
        <authorList>
            <person name="Klenk H.-P."/>
        </authorList>
    </citation>
    <scope>NUCLEOTIDE SEQUENCE</scope>
    <source>
        <strain evidence="2">DSM 46832</strain>
    </source>
</reference>
<sequence>MRQPQIGRAGLFVTVLSLPDVLDRRVPQPTTVRAGDPATEVAAPAAG</sequence>